<dbReference type="PRINTS" id="PR00385">
    <property type="entry name" value="P450"/>
</dbReference>
<dbReference type="PANTHER" id="PTHR46696:SF1">
    <property type="entry name" value="CYTOCHROME P450 YJIB-RELATED"/>
    <property type="match status" value="1"/>
</dbReference>
<evidence type="ECO:0000256" key="3">
    <source>
        <dbReference type="SAM" id="MobiDB-lite"/>
    </source>
</evidence>
<keyword evidence="2" id="KW-0479">Metal-binding</keyword>
<dbReference type="InterPro" id="IPR017972">
    <property type="entry name" value="Cyt_P450_CS"/>
</dbReference>
<gene>
    <name evidence="4" type="ORF">GCM10009663_20910</name>
</gene>
<dbReference type="SUPFAM" id="SSF48264">
    <property type="entry name" value="Cytochrome P450"/>
    <property type="match status" value="1"/>
</dbReference>
<keyword evidence="2" id="KW-0408">Iron</keyword>
<dbReference type="CDD" id="cd11029">
    <property type="entry name" value="CYP107-like"/>
    <property type="match status" value="1"/>
</dbReference>
<organism evidence="4 5">
    <name type="scientific">Kitasatospora arboriphila</name>
    <dbReference type="NCBI Taxonomy" id="258052"/>
    <lineage>
        <taxon>Bacteria</taxon>
        <taxon>Bacillati</taxon>
        <taxon>Actinomycetota</taxon>
        <taxon>Actinomycetes</taxon>
        <taxon>Kitasatosporales</taxon>
        <taxon>Streptomycetaceae</taxon>
        <taxon>Kitasatospora</taxon>
    </lineage>
</organism>
<dbReference type="InterPro" id="IPR036396">
    <property type="entry name" value="Cyt_P450_sf"/>
</dbReference>
<feature type="region of interest" description="Disordered" evidence="3">
    <location>
        <begin position="1"/>
        <end position="25"/>
    </location>
</feature>
<dbReference type="Pfam" id="PF00067">
    <property type="entry name" value="p450"/>
    <property type="match status" value="1"/>
</dbReference>
<keyword evidence="2" id="KW-0503">Monooxygenase</keyword>
<evidence type="ECO:0000256" key="2">
    <source>
        <dbReference type="RuleBase" id="RU000461"/>
    </source>
</evidence>
<evidence type="ECO:0000313" key="5">
    <source>
        <dbReference type="Proteomes" id="UP001499987"/>
    </source>
</evidence>
<reference evidence="4 5" key="1">
    <citation type="journal article" date="2019" name="Int. J. Syst. Evol. Microbiol.">
        <title>The Global Catalogue of Microorganisms (GCM) 10K type strain sequencing project: providing services to taxonomists for standard genome sequencing and annotation.</title>
        <authorList>
            <consortium name="The Broad Institute Genomics Platform"/>
            <consortium name="The Broad Institute Genome Sequencing Center for Infectious Disease"/>
            <person name="Wu L."/>
            <person name="Ma J."/>
        </authorList>
    </citation>
    <scope>NUCLEOTIDE SEQUENCE [LARGE SCALE GENOMIC DNA]</scope>
    <source>
        <strain evidence="4 5">JCM 13002</strain>
    </source>
</reference>
<evidence type="ECO:0000256" key="1">
    <source>
        <dbReference type="ARBA" id="ARBA00010617"/>
    </source>
</evidence>
<protein>
    <submittedName>
        <fullName evidence="4">Cytochrome P450</fullName>
    </submittedName>
</protein>
<accession>A0ABN1TEL9</accession>
<comment type="caution">
    <text evidence="4">The sequence shown here is derived from an EMBL/GenBank/DDBJ whole genome shotgun (WGS) entry which is preliminary data.</text>
</comment>
<keyword evidence="2" id="KW-0349">Heme</keyword>
<comment type="similarity">
    <text evidence="1 2">Belongs to the cytochrome P450 family.</text>
</comment>
<dbReference type="InterPro" id="IPR002397">
    <property type="entry name" value="Cyt_P450_B"/>
</dbReference>
<proteinExistence type="inferred from homology"/>
<name>A0ABN1TEL9_9ACTN</name>
<sequence>MTELTAGAAVTAAEPATGADGTTGAAAPTADAPFVMDPLARDNAAEGALLRAAGPVVPVELMGVRGWAVTRHAEARKLLTDARLVKDAAHWAAFRKGEVPKTWPLIGLAVPGPSMVTTDGAAHRRLRAIVAQAFTPRRVELMKPRIEELTAELLDRLAAAGPVVDLKTAFAFPLPMSVIGWLLGVPEHDHAYIRELYERFFSSTTAPADVPATIAALNAFVADLVALRRAEPGDDLISALLTADVEGGPLTDAEASATLRVIIAAGHETTVNLITNAVRALLTHPDQLALARSGEVGWLAVVEESLRWTPPTSNFLFRFATADIEAGGTVIPAGDAVLISYNAIGRDPAQHGITAEVFDITRDAGRHLSFGHGPHVCPGSPLARLEAAVALPALFERFPGLALAVPEEELRPNPTMVVNSLRELPVRL</sequence>
<dbReference type="PROSITE" id="PS00086">
    <property type="entry name" value="CYTOCHROME_P450"/>
    <property type="match status" value="1"/>
</dbReference>
<keyword evidence="5" id="KW-1185">Reference proteome</keyword>
<keyword evidence="2" id="KW-0560">Oxidoreductase</keyword>
<dbReference type="PANTHER" id="PTHR46696">
    <property type="entry name" value="P450, PUTATIVE (EUROFUNG)-RELATED"/>
    <property type="match status" value="1"/>
</dbReference>
<dbReference type="PRINTS" id="PR00359">
    <property type="entry name" value="BP450"/>
</dbReference>
<dbReference type="EMBL" id="BAAALD010000014">
    <property type="protein sequence ID" value="GAA1078679.1"/>
    <property type="molecule type" value="Genomic_DNA"/>
</dbReference>
<evidence type="ECO:0000313" key="4">
    <source>
        <dbReference type="EMBL" id="GAA1078679.1"/>
    </source>
</evidence>
<dbReference type="InterPro" id="IPR001128">
    <property type="entry name" value="Cyt_P450"/>
</dbReference>
<dbReference type="Proteomes" id="UP001499987">
    <property type="component" value="Unassembled WGS sequence"/>
</dbReference>
<dbReference type="Gene3D" id="1.10.630.10">
    <property type="entry name" value="Cytochrome P450"/>
    <property type="match status" value="1"/>
</dbReference>